<feature type="transmembrane region" description="Helical" evidence="7">
    <location>
        <begin position="256"/>
        <end position="275"/>
    </location>
</feature>
<dbReference type="Pfam" id="PF00528">
    <property type="entry name" value="BPD_transp_1"/>
    <property type="match status" value="1"/>
</dbReference>
<keyword evidence="6 7" id="KW-0472">Membrane</keyword>
<gene>
    <name evidence="9" type="ORF">J2Z66_001763</name>
</gene>
<feature type="transmembrane region" description="Helical" evidence="7">
    <location>
        <begin position="138"/>
        <end position="159"/>
    </location>
</feature>
<dbReference type="Gene3D" id="1.10.3720.10">
    <property type="entry name" value="MetI-like"/>
    <property type="match status" value="1"/>
</dbReference>
<comment type="similarity">
    <text evidence="7">Belongs to the binding-protein-dependent transport system permease family.</text>
</comment>
<organism evidence="9 10">
    <name type="scientific">Paenibacillus eucommiae</name>
    <dbReference type="NCBI Taxonomy" id="1355755"/>
    <lineage>
        <taxon>Bacteria</taxon>
        <taxon>Bacillati</taxon>
        <taxon>Bacillota</taxon>
        <taxon>Bacilli</taxon>
        <taxon>Bacillales</taxon>
        <taxon>Paenibacillaceae</taxon>
        <taxon>Paenibacillus</taxon>
    </lineage>
</organism>
<dbReference type="InterPro" id="IPR000515">
    <property type="entry name" value="MetI-like"/>
</dbReference>
<evidence type="ECO:0000256" key="2">
    <source>
        <dbReference type="ARBA" id="ARBA00022448"/>
    </source>
</evidence>
<feature type="transmembrane region" description="Helical" evidence="7">
    <location>
        <begin position="75"/>
        <end position="94"/>
    </location>
</feature>
<comment type="caution">
    <text evidence="9">The sequence shown here is derived from an EMBL/GenBank/DDBJ whole genome shotgun (WGS) entry which is preliminary data.</text>
</comment>
<evidence type="ECO:0000256" key="1">
    <source>
        <dbReference type="ARBA" id="ARBA00004651"/>
    </source>
</evidence>
<proteinExistence type="inferred from homology"/>
<keyword evidence="2 7" id="KW-0813">Transport</keyword>
<name>A0ABS4IRG4_9BACL</name>
<keyword evidence="3" id="KW-1003">Cell membrane</keyword>
<feature type="transmembrane region" description="Helical" evidence="7">
    <location>
        <begin position="180"/>
        <end position="205"/>
    </location>
</feature>
<dbReference type="PROSITE" id="PS50928">
    <property type="entry name" value="ABC_TM1"/>
    <property type="match status" value="1"/>
</dbReference>
<sequence>MKRKLTSFDVFLYILLFVLSFTFVYPLFRVLLLSVSDAAELGGRAVWFKSYGFTLESYQYLLKDPSIIRMYLNSIGYAIAYTLVVIVFTPMLAYPLTVSEFKGKKILTIYMLITGYFSGGIVPLYFITRKVLHMYDTIFPIILIGTMSFFTVIIFKSFFEQIPSAIREAAYIDGASHMTLLFQIIMPISKPLIATFVLFSAIASWNNYFIPYVFLDNKNLWPINLQLTRLIQNATIQDAQSLIYLKDFQSITTRTIQSAVIIIVMVPILCVYPFLQKYFTKGMTLGAVKS</sequence>
<evidence type="ECO:0000313" key="10">
    <source>
        <dbReference type="Proteomes" id="UP001519287"/>
    </source>
</evidence>
<evidence type="ECO:0000313" key="9">
    <source>
        <dbReference type="EMBL" id="MBP1990165.1"/>
    </source>
</evidence>
<reference evidence="9 10" key="1">
    <citation type="submission" date="2021-03" db="EMBL/GenBank/DDBJ databases">
        <title>Genomic Encyclopedia of Type Strains, Phase IV (KMG-IV): sequencing the most valuable type-strain genomes for metagenomic binning, comparative biology and taxonomic classification.</title>
        <authorList>
            <person name="Goeker M."/>
        </authorList>
    </citation>
    <scope>NUCLEOTIDE SEQUENCE [LARGE SCALE GENOMIC DNA]</scope>
    <source>
        <strain evidence="9 10">DSM 26048</strain>
    </source>
</reference>
<dbReference type="EMBL" id="JAGGLB010000004">
    <property type="protein sequence ID" value="MBP1990165.1"/>
    <property type="molecule type" value="Genomic_DNA"/>
</dbReference>
<evidence type="ECO:0000256" key="6">
    <source>
        <dbReference type="ARBA" id="ARBA00023136"/>
    </source>
</evidence>
<evidence type="ECO:0000259" key="8">
    <source>
        <dbReference type="PROSITE" id="PS50928"/>
    </source>
</evidence>
<dbReference type="PANTHER" id="PTHR43744">
    <property type="entry name" value="ABC TRANSPORTER PERMEASE PROTEIN MG189-RELATED-RELATED"/>
    <property type="match status" value="1"/>
</dbReference>
<dbReference type="SUPFAM" id="SSF161098">
    <property type="entry name" value="MetI-like"/>
    <property type="match status" value="1"/>
</dbReference>
<dbReference type="RefSeq" id="WP_209970960.1">
    <property type="nucleotide sequence ID" value="NZ_JAGGLB010000004.1"/>
</dbReference>
<evidence type="ECO:0000256" key="5">
    <source>
        <dbReference type="ARBA" id="ARBA00022989"/>
    </source>
</evidence>
<accession>A0ABS4IRG4</accession>
<dbReference type="Proteomes" id="UP001519287">
    <property type="component" value="Unassembled WGS sequence"/>
</dbReference>
<feature type="transmembrane region" description="Helical" evidence="7">
    <location>
        <begin position="106"/>
        <end position="126"/>
    </location>
</feature>
<dbReference type="InterPro" id="IPR035906">
    <property type="entry name" value="MetI-like_sf"/>
</dbReference>
<comment type="subcellular location">
    <subcellularLocation>
        <location evidence="1 7">Cell membrane</location>
        <topology evidence="1 7">Multi-pass membrane protein</topology>
    </subcellularLocation>
</comment>
<evidence type="ECO:0000256" key="3">
    <source>
        <dbReference type="ARBA" id="ARBA00022475"/>
    </source>
</evidence>
<evidence type="ECO:0000256" key="7">
    <source>
        <dbReference type="RuleBase" id="RU363032"/>
    </source>
</evidence>
<feature type="transmembrane region" description="Helical" evidence="7">
    <location>
        <begin position="12"/>
        <end position="32"/>
    </location>
</feature>
<feature type="domain" description="ABC transmembrane type-1" evidence="8">
    <location>
        <begin position="71"/>
        <end position="269"/>
    </location>
</feature>
<evidence type="ECO:0000256" key="4">
    <source>
        <dbReference type="ARBA" id="ARBA00022692"/>
    </source>
</evidence>
<keyword evidence="5 7" id="KW-1133">Transmembrane helix</keyword>
<protein>
    <submittedName>
        <fullName evidence="9">Aldouronate transport system permease protein</fullName>
    </submittedName>
</protein>
<dbReference type="PANTHER" id="PTHR43744:SF9">
    <property type="entry name" value="POLYGALACTURONAN_RHAMNOGALACTURONAN TRANSPORT SYSTEM PERMEASE PROTEIN YTCP"/>
    <property type="match status" value="1"/>
</dbReference>
<keyword evidence="4 7" id="KW-0812">Transmembrane</keyword>
<keyword evidence="10" id="KW-1185">Reference proteome</keyword>
<dbReference type="CDD" id="cd06261">
    <property type="entry name" value="TM_PBP2"/>
    <property type="match status" value="1"/>
</dbReference>